<comment type="function">
    <text evidence="13">Scramblase that mediates the translocation of glucosaminylphosphatidylinositol (alpha-D-GlcN-(1-6)-(1,2-diacyl-sn-glycero-3-phospho)-1D-myo-inositol, GlcN-PI) across the endoplasmic reticulum (ER) membrane, from the cytosolic leaflet to the luminal leaflet of the ER membrane, where it participates in the biosynthesis of glycosylphosphatidylinositol (GPI). GPI is a lipid glycoconjugate involved in post-translational modification of proteins. Can also translocate 1,2-diacyl-sn-glycero-3-phospho-(1D-myo-inositol) (phosphatidylinositol or PI), as well as several other phospholipids (1,2-diacyl-sn-glycero-3-phosphocholine, 1,2-diacyl-sn-glycero-3-phosphoethanolamine), and N-acetylglucosaminylphosphatidylinositol (GlcNAc-PI) in vitro.</text>
</comment>
<evidence type="ECO:0000256" key="9">
    <source>
        <dbReference type="ARBA" id="ARBA00036810"/>
    </source>
</evidence>
<name>A0A232F6L4_9HYME</name>
<comment type="similarity">
    <text evidence="2">Belongs to the CLPTM1 family.</text>
</comment>
<dbReference type="Proteomes" id="UP000215335">
    <property type="component" value="Unassembled WGS sequence"/>
</dbReference>
<feature type="transmembrane region" description="Helical" evidence="15">
    <location>
        <begin position="12"/>
        <end position="32"/>
    </location>
</feature>
<protein>
    <recommendedName>
        <fullName evidence="10">Lipid scramblase CLPTM1L</fullName>
    </recommendedName>
    <alternativeName>
        <fullName evidence="12">Cisplatin resistance-related protein 9</fullName>
    </alternativeName>
    <alternativeName>
        <fullName evidence="11">Cleft lip and palate transmembrane protein 1-like protein</fullName>
    </alternativeName>
</protein>
<evidence type="ECO:0000256" key="14">
    <source>
        <dbReference type="ARBA" id="ARBA00093208"/>
    </source>
</evidence>
<evidence type="ECO:0000313" key="17">
    <source>
        <dbReference type="Proteomes" id="UP000215335"/>
    </source>
</evidence>
<evidence type="ECO:0000256" key="15">
    <source>
        <dbReference type="SAM" id="Phobius"/>
    </source>
</evidence>
<evidence type="ECO:0000256" key="8">
    <source>
        <dbReference type="ARBA" id="ARBA00035895"/>
    </source>
</evidence>
<reference evidence="16 17" key="1">
    <citation type="journal article" date="2017" name="Curr. Biol.">
        <title>The Evolution of Venom by Co-option of Single-Copy Genes.</title>
        <authorList>
            <person name="Martinson E.O."/>
            <person name="Mrinalini"/>
            <person name="Kelkar Y.D."/>
            <person name="Chang C.H."/>
            <person name="Werren J.H."/>
        </authorList>
    </citation>
    <scope>NUCLEOTIDE SEQUENCE [LARGE SCALE GENOMIC DNA]</scope>
    <source>
        <strain evidence="16 17">Alberta</strain>
        <tissue evidence="16">Whole body</tissue>
    </source>
</reference>
<comment type="catalytic activity">
    <reaction evidence="6">
        <text>a 1,2-diacyl-sn-glycero-3-phosphoethanolamine(in) = a 1,2-diacyl-sn-glycero-3-phosphoethanolamine(out)</text>
        <dbReference type="Rhea" id="RHEA:38895"/>
        <dbReference type="ChEBI" id="CHEBI:64612"/>
    </reaction>
</comment>
<keyword evidence="4 15" id="KW-1133">Transmembrane helix</keyword>
<feature type="transmembrane region" description="Helical" evidence="15">
    <location>
        <begin position="348"/>
        <end position="364"/>
    </location>
</feature>
<sequence>MHKMYFPSFTVILSGVFIAYISYSIYVVSLLFTPPPCTDEKLCIKSYLSDRPKLQLNLFTSTMKRPLRTEVTNIYKNKQFDYLHESDIPLTIDIPYKTRQNGSLFLHIILSPQFFNPDGVFSKFVDDIQTVHTIVRFNEFVVPQAETFNLLGDDENYGGKKQKKKSTMHQPVSHIKSRLTFTIMTDDIKLPINDFPIELSNTAKITQDRKFLPLVHYNFLYTRFKDLVKITQKMHSTNVTVQYTPISIGKLRLILHLQAAMQNFKQLGFTDKDIDEIKGIFADTNLYLLAGTVFISAMHLLFDFLAFKNDISFWRSKSNLAGLSTQTVLWRAFSQAVIFLYLFDEGSSLLVLIPAGVGTIIELWKTKKILRAELVWTGGFLPTIQFNWSKCTSAETKTREFDAESMRYLSYLLYPLVILGAIYSLLYLPHKSWYSWCIHSLVNGVYAFGFLFMLPQLFVNYKLKSVAHLPWRSFMYKAFNTFIDDVFAFIITMPVAHRVACFRDDAVFLVYLYQRWLYPVDKSRIDTATIDEDPTVVDTSLQKKKR</sequence>
<comment type="catalytic activity">
    <reaction evidence="8">
        <text>a 1,2-diacyl-sn-glycero-3-phospho-(1D-myo-inositol)(in) = a 1,2-diacyl-sn-glycero-3-phospho-(1D-myo-inositol)(out)</text>
        <dbReference type="Rhea" id="RHEA:38691"/>
        <dbReference type="ChEBI" id="CHEBI:57880"/>
    </reaction>
</comment>
<comment type="caution">
    <text evidence="16">The sequence shown here is derived from an EMBL/GenBank/DDBJ whole genome shotgun (WGS) entry which is preliminary data.</text>
</comment>
<evidence type="ECO:0000256" key="5">
    <source>
        <dbReference type="ARBA" id="ARBA00023136"/>
    </source>
</evidence>
<comment type="catalytic activity">
    <reaction evidence="14">
        <text>a 6-(alpha-D-glucosaminyl)-1-(1,2-diacyl-sn-glycero-3-phospho)-1D-myo-inositol(in) = a 6-(alpha-D-glucosaminyl)-1-(1,2-diacyl-sn-glycero-3-phospho)-1D-myo-inositol(out)</text>
        <dbReference type="Rhea" id="RHEA:71491"/>
        <dbReference type="ChEBI" id="CHEBI:57997"/>
    </reaction>
</comment>
<keyword evidence="3 15" id="KW-0812">Transmembrane</keyword>
<keyword evidence="5 15" id="KW-0472">Membrane</keyword>
<evidence type="ECO:0000256" key="13">
    <source>
        <dbReference type="ARBA" id="ARBA00045827"/>
    </source>
</evidence>
<comment type="subcellular location">
    <subcellularLocation>
        <location evidence="1">Membrane</location>
        <topology evidence="1">Multi-pass membrane protein</topology>
    </subcellularLocation>
</comment>
<evidence type="ECO:0000256" key="7">
    <source>
        <dbReference type="ARBA" id="ARBA00024631"/>
    </source>
</evidence>
<dbReference type="OrthoDB" id="378564at2759"/>
<feature type="transmembrane region" description="Helical" evidence="15">
    <location>
        <begin position="286"/>
        <end position="307"/>
    </location>
</feature>
<comment type="catalytic activity">
    <reaction evidence="9">
        <text>6-(alpha-D-glucosaminyl)-(1-octadecanoyl,2-(9Z)-octadecenoyl-sn-glycero-3-phospho)-1D-myo-inositol(in) = 6-(alpha-D-glucosaminyl)-(1-octadecanoyl,2-(9Z)-octadecenoyl-sn-glycero-3-phospho)-1D-myo-inositol(out)</text>
        <dbReference type="Rhea" id="RHEA:71495"/>
        <dbReference type="ChEBI" id="CHEBI:190691"/>
    </reaction>
</comment>
<feature type="transmembrane region" description="Helical" evidence="15">
    <location>
        <begin position="433"/>
        <end position="454"/>
    </location>
</feature>
<organism evidence="16 17">
    <name type="scientific">Trichomalopsis sarcophagae</name>
    <dbReference type="NCBI Taxonomy" id="543379"/>
    <lineage>
        <taxon>Eukaryota</taxon>
        <taxon>Metazoa</taxon>
        <taxon>Ecdysozoa</taxon>
        <taxon>Arthropoda</taxon>
        <taxon>Hexapoda</taxon>
        <taxon>Insecta</taxon>
        <taxon>Pterygota</taxon>
        <taxon>Neoptera</taxon>
        <taxon>Endopterygota</taxon>
        <taxon>Hymenoptera</taxon>
        <taxon>Apocrita</taxon>
        <taxon>Proctotrupomorpha</taxon>
        <taxon>Chalcidoidea</taxon>
        <taxon>Pteromalidae</taxon>
        <taxon>Pteromalinae</taxon>
        <taxon>Trichomalopsis</taxon>
    </lineage>
</organism>
<evidence type="ECO:0000313" key="16">
    <source>
        <dbReference type="EMBL" id="OXU26506.1"/>
    </source>
</evidence>
<evidence type="ECO:0000256" key="4">
    <source>
        <dbReference type="ARBA" id="ARBA00022989"/>
    </source>
</evidence>
<proteinExistence type="inferred from homology"/>
<dbReference type="PANTHER" id="PTHR21347:SF0">
    <property type="entry name" value="LIPID SCRAMBLASE CLPTM1L"/>
    <property type="match status" value="1"/>
</dbReference>
<evidence type="ECO:0000256" key="2">
    <source>
        <dbReference type="ARBA" id="ARBA00009310"/>
    </source>
</evidence>
<evidence type="ECO:0000256" key="11">
    <source>
        <dbReference type="ARBA" id="ARBA00042320"/>
    </source>
</evidence>
<dbReference type="GO" id="GO:0016020">
    <property type="term" value="C:membrane"/>
    <property type="evidence" value="ECO:0007669"/>
    <property type="project" value="UniProtKB-SubCell"/>
</dbReference>
<evidence type="ECO:0000256" key="12">
    <source>
        <dbReference type="ARBA" id="ARBA00043155"/>
    </source>
</evidence>
<dbReference type="PANTHER" id="PTHR21347">
    <property type="entry name" value="CLEFT LIP AND PALATE ASSOCIATED TRANSMEMBRANE PROTEIN-RELATED"/>
    <property type="match status" value="1"/>
</dbReference>
<keyword evidence="17" id="KW-1185">Reference proteome</keyword>
<comment type="catalytic activity">
    <reaction evidence="7">
        <text>a 1,2-diacyl-sn-glycero-3-phosphocholine(in) = a 1,2-diacyl-sn-glycero-3-phosphocholine(out)</text>
        <dbReference type="Rhea" id="RHEA:38571"/>
        <dbReference type="ChEBI" id="CHEBI:57643"/>
    </reaction>
</comment>
<dbReference type="STRING" id="543379.A0A232F6L4"/>
<dbReference type="Pfam" id="PF05602">
    <property type="entry name" value="CLPTM1"/>
    <property type="match status" value="1"/>
</dbReference>
<gene>
    <name evidence="16" type="ORF">TSAR_000960</name>
</gene>
<dbReference type="InterPro" id="IPR008429">
    <property type="entry name" value="CLPTM1"/>
</dbReference>
<evidence type="ECO:0000256" key="1">
    <source>
        <dbReference type="ARBA" id="ARBA00004141"/>
    </source>
</evidence>
<evidence type="ECO:0000256" key="10">
    <source>
        <dbReference type="ARBA" id="ARBA00040905"/>
    </source>
</evidence>
<evidence type="ECO:0000256" key="6">
    <source>
        <dbReference type="ARBA" id="ARBA00024615"/>
    </source>
</evidence>
<evidence type="ECO:0000256" key="3">
    <source>
        <dbReference type="ARBA" id="ARBA00022692"/>
    </source>
</evidence>
<accession>A0A232F6L4</accession>
<dbReference type="GO" id="GO:0012505">
    <property type="term" value="C:endomembrane system"/>
    <property type="evidence" value="ECO:0007669"/>
    <property type="project" value="TreeGrafter"/>
</dbReference>
<feature type="transmembrane region" description="Helical" evidence="15">
    <location>
        <begin position="408"/>
        <end position="427"/>
    </location>
</feature>
<dbReference type="EMBL" id="NNAY01000789">
    <property type="protein sequence ID" value="OXU26506.1"/>
    <property type="molecule type" value="Genomic_DNA"/>
</dbReference>
<dbReference type="AlphaFoldDB" id="A0A232F6L4"/>